<dbReference type="Pfam" id="PF13692">
    <property type="entry name" value="Glyco_trans_1_4"/>
    <property type="match status" value="1"/>
</dbReference>
<dbReference type="OrthoDB" id="9807209at2"/>
<dbReference type="RefSeq" id="WP_097277624.1">
    <property type="nucleotide sequence ID" value="NZ_OCNJ01000001.1"/>
</dbReference>
<dbReference type="GO" id="GO:0016757">
    <property type="term" value="F:glycosyltransferase activity"/>
    <property type="evidence" value="ECO:0007669"/>
    <property type="project" value="TreeGrafter"/>
</dbReference>
<dbReference type="EMBL" id="OCNJ01000001">
    <property type="protein sequence ID" value="SOD91016.1"/>
    <property type="molecule type" value="Genomic_DNA"/>
</dbReference>
<evidence type="ECO:0000313" key="2">
    <source>
        <dbReference type="Proteomes" id="UP000219621"/>
    </source>
</evidence>
<keyword evidence="1" id="KW-0808">Transferase</keyword>
<dbReference type="Gene3D" id="3.40.50.2000">
    <property type="entry name" value="Glycogen Phosphorylase B"/>
    <property type="match status" value="2"/>
</dbReference>
<dbReference type="InterPro" id="IPR017521">
    <property type="entry name" value="Sugar_tfrase_PEP-CTERM_Stp1"/>
</dbReference>
<sequence>MADVLFLTQRIPYPPNKGEKIRSFRLLERLARRHRVHLGCLIDDPDDLQHRDTVRAMVADAHFGVLDRRRARMWSLRGLLTGEGLSVTYFGDASLRAWVRRVLTEVKPKAGVISSSNMAPYLLDEPARPPLLVADVVDVDSAKFAHYAREARPPMRWVFAREAVRVAALERRLADEAAWCTLVSEPEAALFRQVAPRARARVLGVPNGVDTAFFSPEHAAVSPYDGAGPVLAFTGHMDYPPNIDAALWLAHDILPLVRRKVPAARLAIVGANPAREVQALASRPEILVTGRVPDVRPYVRHATVCVAPLRIARGIQNKVLEAMAMGRPTVVTTAALTGIAAEPGRDLLLADGAPAVADAVLQALEPARALALGAQARRFVVEHHGWDHTFAAFDTCLRGLDGPEPVRGAAE</sequence>
<dbReference type="Proteomes" id="UP000219621">
    <property type="component" value="Unassembled WGS sequence"/>
</dbReference>
<name>A0A286G727_9PROT</name>
<protein>
    <submittedName>
        <fullName evidence="1">Sugar transferase, PEP-CTERM/EpsH1 system associated</fullName>
    </submittedName>
</protein>
<dbReference type="SUPFAM" id="SSF53756">
    <property type="entry name" value="UDP-Glycosyltransferase/glycogen phosphorylase"/>
    <property type="match status" value="1"/>
</dbReference>
<reference evidence="1 2" key="1">
    <citation type="submission" date="2017-09" db="EMBL/GenBank/DDBJ databases">
        <authorList>
            <person name="Ehlers B."/>
            <person name="Leendertz F.H."/>
        </authorList>
    </citation>
    <scope>NUCLEOTIDE SEQUENCE [LARGE SCALE GENOMIC DNA]</scope>
    <source>
        <strain evidence="1 2">USBA 140</strain>
    </source>
</reference>
<gene>
    <name evidence="1" type="ORF">SAMN05421508_101767</name>
</gene>
<dbReference type="CDD" id="cd03801">
    <property type="entry name" value="GT4_PimA-like"/>
    <property type="match status" value="1"/>
</dbReference>
<keyword evidence="2" id="KW-1185">Reference proteome</keyword>
<accession>A0A286G727</accession>
<organism evidence="1 2">
    <name type="scientific">Caenispirillum bisanense</name>
    <dbReference type="NCBI Taxonomy" id="414052"/>
    <lineage>
        <taxon>Bacteria</taxon>
        <taxon>Pseudomonadati</taxon>
        <taxon>Pseudomonadota</taxon>
        <taxon>Alphaproteobacteria</taxon>
        <taxon>Rhodospirillales</taxon>
        <taxon>Novispirillaceae</taxon>
        <taxon>Caenispirillum</taxon>
    </lineage>
</organism>
<dbReference type="NCBIfam" id="TIGR03087">
    <property type="entry name" value="stp1"/>
    <property type="match status" value="1"/>
</dbReference>
<dbReference type="PANTHER" id="PTHR12526">
    <property type="entry name" value="GLYCOSYLTRANSFERASE"/>
    <property type="match status" value="1"/>
</dbReference>
<evidence type="ECO:0000313" key="1">
    <source>
        <dbReference type="EMBL" id="SOD91016.1"/>
    </source>
</evidence>
<dbReference type="AlphaFoldDB" id="A0A286G727"/>
<dbReference type="PANTHER" id="PTHR12526:SF600">
    <property type="entry name" value="GLYCOSYL TRANSFERASE GROUP 1"/>
    <property type="match status" value="1"/>
</dbReference>
<proteinExistence type="predicted"/>